<dbReference type="Pfam" id="PF13344">
    <property type="entry name" value="Hydrolase_6"/>
    <property type="match status" value="1"/>
</dbReference>
<comment type="similarity">
    <text evidence="1">Belongs to the HAD-like hydrolase superfamily.</text>
</comment>
<proteinExistence type="inferred from homology"/>
<dbReference type="OrthoDB" id="413953at2759"/>
<sequence>MSNKNYIANLSYVQKRDFLNSFDLVFCDCDGVIWHNLFDPIPGASDAIAYLRAKGKQVVFVTNNSIMSTADQLKKFSKCNIIVKEHELIHPAKTISNYLKNLGFEGLILCFASSIFKQHLRENGFEVVEEKERLIDGSVLDLRNAIYNKDPIKAVIIDIDFNLTAWKLMRAQVHLKNPECLFIAGAADPRIPFGGNELLGPGAYIRLVEEANQRKAKVFGKPGAELGELLKVMFNIKDPQRVLMVGDSLKSDIIFGKNCGFQTLFVLAGNMEQSEFEALQLNKMDRPDFVIEKLSDLSNLL</sequence>
<dbReference type="AlphaFoldDB" id="A0A1I8NQ25"/>
<evidence type="ECO:0000313" key="6">
    <source>
        <dbReference type="Proteomes" id="UP000095300"/>
    </source>
</evidence>
<accession>A0A1I8NQ25</accession>
<dbReference type="Pfam" id="PF13242">
    <property type="entry name" value="Hydrolase_like"/>
    <property type="match status" value="1"/>
</dbReference>
<protein>
    <recommendedName>
        <fullName evidence="7">4-nitrophenylphosphatase</fullName>
    </recommendedName>
</protein>
<dbReference type="GO" id="GO:0046872">
    <property type="term" value="F:metal ion binding"/>
    <property type="evidence" value="ECO:0007669"/>
    <property type="project" value="UniProtKB-KW"/>
</dbReference>
<keyword evidence="1" id="KW-0378">Hydrolase</keyword>
<dbReference type="PIRSF" id="PIRSF000915">
    <property type="entry name" value="PGP-type_phosphatase"/>
    <property type="match status" value="1"/>
</dbReference>
<name>A0A1I8NQ25_STOCA</name>
<dbReference type="InterPro" id="IPR023214">
    <property type="entry name" value="HAD_sf"/>
</dbReference>
<dbReference type="GO" id="GO:0016791">
    <property type="term" value="F:phosphatase activity"/>
    <property type="evidence" value="ECO:0007669"/>
    <property type="project" value="TreeGrafter"/>
</dbReference>
<feature type="binding site" evidence="4">
    <location>
        <position position="30"/>
    </location>
    <ligand>
        <name>Mg(2+)</name>
        <dbReference type="ChEBI" id="CHEBI:18420"/>
    </ligand>
</feature>
<evidence type="ECO:0000256" key="2">
    <source>
        <dbReference type="PIRSR" id="PIRSR000915-1"/>
    </source>
</evidence>
<dbReference type="Gene3D" id="3.40.50.1000">
    <property type="entry name" value="HAD superfamily/HAD-like"/>
    <property type="match status" value="2"/>
</dbReference>
<keyword evidence="4" id="KW-0460">Magnesium</keyword>
<evidence type="ECO:0000256" key="3">
    <source>
        <dbReference type="PIRSR" id="PIRSR000915-2"/>
    </source>
</evidence>
<feature type="binding site" evidence="4">
    <location>
        <position position="247"/>
    </location>
    <ligand>
        <name>Mg(2+)</name>
        <dbReference type="ChEBI" id="CHEBI:18420"/>
    </ligand>
</feature>
<dbReference type="FunFam" id="3.40.50.1000:FF:000170">
    <property type="entry name" value="4-nitrophenylphosphatase"/>
    <property type="match status" value="1"/>
</dbReference>
<dbReference type="PANTHER" id="PTHR19288">
    <property type="entry name" value="4-NITROPHENYLPHOSPHATASE-RELATED"/>
    <property type="match status" value="1"/>
</dbReference>
<feature type="active site" description="Nucleophile" evidence="2">
    <location>
        <position position="28"/>
    </location>
</feature>
<feature type="active site" description="Proton donor" evidence="2">
    <location>
        <position position="30"/>
    </location>
</feature>
<evidence type="ECO:0008006" key="7">
    <source>
        <dbReference type="Google" id="ProtNLM"/>
    </source>
</evidence>
<dbReference type="SUPFAM" id="SSF56784">
    <property type="entry name" value="HAD-like"/>
    <property type="match status" value="1"/>
</dbReference>
<gene>
    <name evidence="5" type="primary">106093299</name>
</gene>
<feature type="binding site" evidence="3">
    <location>
        <position position="221"/>
    </location>
    <ligand>
        <name>substrate</name>
    </ligand>
</feature>
<comment type="cofactor">
    <cofactor evidence="4">
        <name>Mg(2+)</name>
        <dbReference type="ChEBI" id="CHEBI:18420"/>
    </cofactor>
    <text evidence="4">Divalent metal ions. Mg(2+) is the most effective.</text>
</comment>
<dbReference type="InterPro" id="IPR006357">
    <property type="entry name" value="HAD-SF_hydro_IIA"/>
</dbReference>
<dbReference type="PANTHER" id="PTHR19288:SF4">
    <property type="entry name" value="RE04130P-RELATED"/>
    <property type="match status" value="1"/>
</dbReference>
<evidence type="ECO:0000256" key="4">
    <source>
        <dbReference type="PIRSR" id="PIRSR000915-3"/>
    </source>
</evidence>
<keyword evidence="6" id="KW-1185">Reference proteome</keyword>
<dbReference type="KEGG" id="scac:106093299"/>
<dbReference type="EnsemblMetazoa" id="SCAU001041-RA">
    <property type="protein sequence ID" value="SCAU001041-PA"/>
    <property type="gene ID" value="SCAU001041"/>
</dbReference>
<feature type="binding site" evidence="4">
    <location>
        <position position="28"/>
    </location>
    <ligand>
        <name>Mg(2+)</name>
        <dbReference type="ChEBI" id="CHEBI:18420"/>
    </ligand>
</feature>
<organism evidence="5 6">
    <name type="scientific">Stomoxys calcitrans</name>
    <name type="common">Stable fly</name>
    <name type="synonym">Conops calcitrans</name>
    <dbReference type="NCBI Taxonomy" id="35570"/>
    <lineage>
        <taxon>Eukaryota</taxon>
        <taxon>Metazoa</taxon>
        <taxon>Ecdysozoa</taxon>
        <taxon>Arthropoda</taxon>
        <taxon>Hexapoda</taxon>
        <taxon>Insecta</taxon>
        <taxon>Pterygota</taxon>
        <taxon>Neoptera</taxon>
        <taxon>Endopterygota</taxon>
        <taxon>Diptera</taxon>
        <taxon>Brachycera</taxon>
        <taxon>Muscomorpha</taxon>
        <taxon>Muscoidea</taxon>
        <taxon>Muscidae</taxon>
        <taxon>Stomoxys</taxon>
    </lineage>
</organism>
<dbReference type="STRING" id="35570.A0A1I8NQ25"/>
<evidence type="ECO:0000256" key="1">
    <source>
        <dbReference type="PIRNR" id="PIRNR000915"/>
    </source>
</evidence>
<dbReference type="GO" id="GO:0005737">
    <property type="term" value="C:cytoplasm"/>
    <property type="evidence" value="ECO:0007669"/>
    <property type="project" value="TreeGrafter"/>
</dbReference>
<dbReference type="NCBIfam" id="TIGR01460">
    <property type="entry name" value="HAD-SF-IIA"/>
    <property type="match status" value="1"/>
</dbReference>
<dbReference type="Proteomes" id="UP000095300">
    <property type="component" value="Unassembled WGS sequence"/>
</dbReference>
<reference evidence="5" key="1">
    <citation type="submission" date="2020-05" db="UniProtKB">
        <authorList>
            <consortium name="EnsemblMetazoa"/>
        </authorList>
    </citation>
    <scope>IDENTIFICATION</scope>
    <source>
        <strain evidence="5">USDA</strain>
    </source>
</reference>
<dbReference type="InterPro" id="IPR036412">
    <property type="entry name" value="HAD-like_sf"/>
</dbReference>
<dbReference type="VEuPathDB" id="VectorBase:SCAU001041"/>
<evidence type="ECO:0000313" key="5">
    <source>
        <dbReference type="EnsemblMetazoa" id="SCAU001041-PA"/>
    </source>
</evidence>
<keyword evidence="4" id="KW-0479">Metal-binding</keyword>